<dbReference type="Proteomes" id="UP000185628">
    <property type="component" value="Unassembled WGS sequence"/>
</dbReference>
<dbReference type="OrthoDB" id="3171021at2"/>
<dbReference type="CDD" id="cd03801">
    <property type="entry name" value="GT4_PimA-like"/>
    <property type="match status" value="1"/>
</dbReference>
<dbReference type="SUPFAM" id="SSF53756">
    <property type="entry name" value="UDP-Glycosyltransferase/glycogen phosphorylase"/>
    <property type="match status" value="1"/>
</dbReference>
<comment type="caution">
    <text evidence="5">The sequence shown here is derived from an EMBL/GenBank/DDBJ whole genome shotgun (WGS) entry which is preliminary data.</text>
</comment>
<evidence type="ECO:0000313" key="5">
    <source>
        <dbReference type="EMBL" id="OKL54961.1"/>
    </source>
</evidence>
<evidence type="ECO:0000259" key="4">
    <source>
        <dbReference type="Pfam" id="PF13579"/>
    </source>
</evidence>
<feature type="domain" description="Glycosyltransferase subfamily 4-like N-terminal" evidence="4">
    <location>
        <begin position="22"/>
        <end position="171"/>
    </location>
</feature>
<dbReference type="Pfam" id="PF00534">
    <property type="entry name" value="Glycos_transf_1"/>
    <property type="match status" value="1"/>
</dbReference>
<dbReference type="Pfam" id="PF13579">
    <property type="entry name" value="Glyco_trans_4_4"/>
    <property type="match status" value="1"/>
</dbReference>
<dbReference type="RefSeq" id="WP_073715619.1">
    <property type="nucleotide sequence ID" value="NZ_MQVR01000004.1"/>
</dbReference>
<dbReference type="EMBL" id="MQVR01000004">
    <property type="protein sequence ID" value="OKL54961.1"/>
    <property type="molecule type" value="Genomic_DNA"/>
</dbReference>
<evidence type="ECO:0000259" key="3">
    <source>
        <dbReference type="Pfam" id="PF00534"/>
    </source>
</evidence>
<accession>A0A1Q5Q597</accession>
<name>A0A1Q5Q597_9ACTO</name>
<keyword evidence="2" id="KW-0808">Transferase</keyword>
<dbReference type="PANTHER" id="PTHR12526">
    <property type="entry name" value="GLYCOSYLTRANSFERASE"/>
    <property type="match status" value="1"/>
</dbReference>
<reference evidence="6" key="1">
    <citation type="submission" date="2016-12" db="EMBL/GenBank/DDBJ databases">
        <authorList>
            <person name="Meng X."/>
        </authorList>
    </citation>
    <scope>NUCLEOTIDE SEQUENCE [LARGE SCALE GENOMIC DNA]</scope>
    <source>
        <strain evidence="6">DSM 19116</strain>
    </source>
</reference>
<dbReference type="GO" id="GO:0016757">
    <property type="term" value="F:glycosyltransferase activity"/>
    <property type="evidence" value="ECO:0007669"/>
    <property type="project" value="UniProtKB-KW"/>
</dbReference>
<protein>
    <submittedName>
        <fullName evidence="5">Uncharacterized protein</fullName>
    </submittedName>
</protein>
<feature type="domain" description="Glycosyl transferase family 1" evidence="3">
    <location>
        <begin position="184"/>
        <end position="324"/>
    </location>
</feature>
<evidence type="ECO:0000256" key="2">
    <source>
        <dbReference type="ARBA" id="ARBA00022679"/>
    </source>
</evidence>
<evidence type="ECO:0000256" key="1">
    <source>
        <dbReference type="ARBA" id="ARBA00022676"/>
    </source>
</evidence>
<dbReference type="InterPro" id="IPR001296">
    <property type="entry name" value="Glyco_trans_1"/>
</dbReference>
<dbReference type="InterPro" id="IPR028098">
    <property type="entry name" value="Glyco_trans_4-like_N"/>
</dbReference>
<dbReference type="Gene3D" id="3.40.50.2000">
    <property type="entry name" value="Glycogen Phosphorylase B"/>
    <property type="match status" value="2"/>
</dbReference>
<evidence type="ECO:0000313" key="6">
    <source>
        <dbReference type="Proteomes" id="UP000185628"/>
    </source>
</evidence>
<keyword evidence="1" id="KW-0328">Glycosyltransferase</keyword>
<sequence>MRVAIVTPWFPTAKNPSSGAFVVKDAAAFQAAGHDIRIIHLVPSHEDDGTRRVWHEGLQVIRIPMDTNNPISILRAASKMTALLHGADIVHTQALSAIEPLVFSRPTMPWVHTEHWSAITSPETLPAPARAMLPMLLQMEKLPHVVVAVCEFLAAPIREVRGRREVVVIPCQVPSPATLAERPEQGKTLNLISTGALVERKDPLLAVRTLKVLKDRGHDASLTWLGDGPLREAAIELASELGVKADFPGTKSAQEVREYIAKADMFFGPTRADNFFVAAAESIVNGRPLVVGANGGQGEYIDRSVGITVDQQNPEAYAEAILELNARTAALTADEIAATVGDRFESTSIAQAYTDLYEKLARQC</sequence>
<keyword evidence="6" id="KW-1185">Reference proteome</keyword>
<dbReference type="AlphaFoldDB" id="A0A1Q5Q597"/>
<organism evidence="5 6">
    <name type="scientific">Bowdeniella nasicola</name>
    <dbReference type="NCBI Taxonomy" id="208480"/>
    <lineage>
        <taxon>Bacteria</taxon>
        <taxon>Bacillati</taxon>
        <taxon>Actinomycetota</taxon>
        <taxon>Actinomycetes</taxon>
        <taxon>Actinomycetales</taxon>
        <taxon>Actinomycetaceae</taxon>
        <taxon>Bowdeniella</taxon>
    </lineage>
</organism>
<proteinExistence type="predicted"/>
<gene>
    <name evidence="5" type="ORF">BSZ39_01420</name>
</gene>